<evidence type="ECO:0000313" key="2">
    <source>
        <dbReference type="EMBL" id="KAK8222738.1"/>
    </source>
</evidence>
<comment type="caution">
    <text evidence="2">The sequence shown here is derived from an EMBL/GenBank/DDBJ whole genome shotgun (WGS) entry which is preliminary data.</text>
</comment>
<feature type="region of interest" description="Disordered" evidence="1">
    <location>
        <begin position="1"/>
        <end position="78"/>
    </location>
</feature>
<feature type="compositionally biased region" description="Acidic residues" evidence="1">
    <location>
        <begin position="46"/>
        <end position="68"/>
    </location>
</feature>
<protein>
    <submittedName>
        <fullName evidence="2">Uncharacterized protein</fullName>
    </submittedName>
</protein>
<gene>
    <name evidence="2" type="ORF">HDK90DRAFT_471053</name>
</gene>
<organism evidence="2 3">
    <name type="scientific">Phyllosticta capitalensis</name>
    <dbReference type="NCBI Taxonomy" id="121624"/>
    <lineage>
        <taxon>Eukaryota</taxon>
        <taxon>Fungi</taxon>
        <taxon>Dikarya</taxon>
        <taxon>Ascomycota</taxon>
        <taxon>Pezizomycotina</taxon>
        <taxon>Dothideomycetes</taxon>
        <taxon>Dothideomycetes incertae sedis</taxon>
        <taxon>Botryosphaeriales</taxon>
        <taxon>Phyllostictaceae</taxon>
        <taxon>Phyllosticta</taxon>
    </lineage>
</organism>
<evidence type="ECO:0000313" key="3">
    <source>
        <dbReference type="Proteomes" id="UP001492380"/>
    </source>
</evidence>
<dbReference type="Proteomes" id="UP001492380">
    <property type="component" value="Unassembled WGS sequence"/>
</dbReference>
<evidence type="ECO:0000256" key="1">
    <source>
        <dbReference type="SAM" id="MobiDB-lite"/>
    </source>
</evidence>
<reference evidence="2 3" key="1">
    <citation type="submission" date="2024-04" db="EMBL/GenBank/DDBJ databases">
        <title>Phyllosticta paracitricarpa is synonymous to the EU quarantine fungus P. citricarpa based on phylogenomic analyses.</title>
        <authorList>
            <consortium name="Lawrence Berkeley National Laboratory"/>
            <person name="Van Ingen-Buijs V.A."/>
            <person name="Van Westerhoven A.C."/>
            <person name="Haridas S."/>
            <person name="Skiadas P."/>
            <person name="Martin F."/>
            <person name="Groenewald J.Z."/>
            <person name="Crous P.W."/>
            <person name="Seidl M.F."/>
        </authorList>
    </citation>
    <scope>NUCLEOTIDE SEQUENCE [LARGE SCALE GENOMIC DNA]</scope>
    <source>
        <strain evidence="2 3">CBS 123374</strain>
    </source>
</reference>
<sequence length="264" mass="29689">MDYNYEDSSDEHRNSDQSNNDSAIWSGSERNARASPNSGSVQSDNQSDDEFDGQFDGESDEPSDDQSDDGLYIVHDNNPDPPADPNVFMIQLMAQNNFLANYVALANSFNHLDDDVTTAMRRAIFYFTAAFRMVDIAYSVFSLPAFGDIWEAIGGIYMRRGDVTGIPGDDDGVHVSEVGDMLFNHIHFHALQHEPHAGNPFYSAWSLRSLQIRFLGMAYAEVRRVVHDGNFYMRRWGPDVQAATVRAINELDIPGQTYHIFVDS</sequence>
<name>A0ABR1YAP9_9PEZI</name>
<proteinExistence type="predicted"/>
<feature type="compositionally biased region" description="Polar residues" evidence="1">
    <location>
        <begin position="16"/>
        <end position="45"/>
    </location>
</feature>
<dbReference type="EMBL" id="JBBWRZ010000015">
    <property type="protein sequence ID" value="KAK8222738.1"/>
    <property type="molecule type" value="Genomic_DNA"/>
</dbReference>
<accession>A0ABR1YAP9</accession>
<keyword evidence="3" id="KW-1185">Reference proteome</keyword>